<feature type="transmembrane region" description="Helical" evidence="1">
    <location>
        <begin position="6"/>
        <end position="32"/>
    </location>
</feature>
<keyword evidence="1" id="KW-0472">Membrane</keyword>
<sequence>MIMTSIILLFGTLIFLIGIVILVKPTMVFGYLRRHLGSLQIHVLAVVIRLIIGFLLIAQSDVSRFPFIIEIIGWLSLIAAFTLAAVGRRSFHRLMAWALSFAKPYGRIGGILAATFGAFIVYAFI</sequence>
<feature type="transmembrane region" description="Helical" evidence="1">
    <location>
        <begin position="65"/>
        <end position="84"/>
    </location>
</feature>
<protein>
    <submittedName>
        <fullName evidence="2">Uncharacterized protein</fullName>
    </submittedName>
</protein>
<dbReference type="Proteomes" id="UP000186905">
    <property type="component" value="Unassembled WGS sequence"/>
</dbReference>
<reference evidence="2 3" key="1">
    <citation type="submission" date="2016-09" db="EMBL/GenBank/DDBJ databases">
        <title>Photobacterium proteolyticum sp. nov. a protease producing bacterium isolated from ocean sediments of Laizhou Bay.</title>
        <authorList>
            <person name="Li Y."/>
        </authorList>
    </citation>
    <scope>NUCLEOTIDE SEQUENCE [LARGE SCALE GENOMIC DNA]</scope>
    <source>
        <strain evidence="2 3">13-12</strain>
    </source>
</reference>
<keyword evidence="1" id="KW-0812">Transmembrane</keyword>
<evidence type="ECO:0000313" key="2">
    <source>
        <dbReference type="EMBL" id="OLQ72161.1"/>
    </source>
</evidence>
<feature type="transmembrane region" description="Helical" evidence="1">
    <location>
        <begin position="39"/>
        <end position="59"/>
    </location>
</feature>
<feature type="transmembrane region" description="Helical" evidence="1">
    <location>
        <begin position="105"/>
        <end position="124"/>
    </location>
</feature>
<keyword evidence="1" id="KW-1133">Transmembrane helix</keyword>
<organism evidence="2 3">
    <name type="scientific">Photobacterium proteolyticum</name>
    <dbReference type="NCBI Taxonomy" id="1903952"/>
    <lineage>
        <taxon>Bacteria</taxon>
        <taxon>Pseudomonadati</taxon>
        <taxon>Pseudomonadota</taxon>
        <taxon>Gammaproteobacteria</taxon>
        <taxon>Vibrionales</taxon>
        <taxon>Vibrionaceae</taxon>
        <taxon>Photobacterium</taxon>
    </lineage>
</organism>
<gene>
    <name evidence="2" type="ORF">BIT28_24335</name>
</gene>
<dbReference type="EMBL" id="MJIL01000092">
    <property type="protein sequence ID" value="OLQ72161.1"/>
    <property type="molecule type" value="Genomic_DNA"/>
</dbReference>
<evidence type="ECO:0000313" key="3">
    <source>
        <dbReference type="Proteomes" id="UP000186905"/>
    </source>
</evidence>
<evidence type="ECO:0000256" key="1">
    <source>
        <dbReference type="SAM" id="Phobius"/>
    </source>
</evidence>
<dbReference type="AlphaFoldDB" id="A0A1Q9GCP8"/>
<dbReference type="RefSeq" id="WP_075767136.1">
    <property type="nucleotide sequence ID" value="NZ_MJIL01000092.1"/>
</dbReference>
<comment type="caution">
    <text evidence="2">The sequence shown here is derived from an EMBL/GenBank/DDBJ whole genome shotgun (WGS) entry which is preliminary data.</text>
</comment>
<dbReference type="STRING" id="1903952.BIT28_24335"/>
<proteinExistence type="predicted"/>
<dbReference type="OrthoDB" id="1120647at2"/>
<keyword evidence="3" id="KW-1185">Reference proteome</keyword>
<accession>A0A1Q9GCP8</accession>
<name>A0A1Q9GCP8_9GAMM</name>